<name>A0A1J6IVG3_NICAT</name>
<feature type="domain" description="LACTB2 winged helix" evidence="1">
    <location>
        <begin position="56"/>
        <end position="92"/>
    </location>
</feature>
<accession>A0A1J6IVG3</accession>
<sequence length="121" mass="14136">DYFETTYKFIELSPHALIPMHGRVNMWPKHMLCGYLKNRRYRESTILKAIENGAKTLFDIVSYTYAEVDRSLWFYASSNVRLHVDHLALQDKLPNVCLLCSLVDSTSILFKSELIFIITFV</sequence>
<keyword evidence="3" id="KW-1185">Reference proteome</keyword>
<feature type="non-terminal residue" evidence="2">
    <location>
        <position position="1"/>
    </location>
</feature>
<evidence type="ECO:0000313" key="3">
    <source>
        <dbReference type="Proteomes" id="UP000187609"/>
    </source>
</evidence>
<reference evidence="2" key="1">
    <citation type="submission" date="2016-11" db="EMBL/GenBank/DDBJ databases">
        <title>The genome of Nicotiana attenuata.</title>
        <authorList>
            <person name="Xu S."/>
            <person name="Brockmoeller T."/>
            <person name="Gaquerel E."/>
            <person name="Navarro A."/>
            <person name="Kuhl H."/>
            <person name="Gase K."/>
            <person name="Ling Z."/>
            <person name="Zhou W."/>
            <person name="Kreitzer C."/>
            <person name="Stanke M."/>
            <person name="Tang H."/>
            <person name="Lyons E."/>
            <person name="Pandey P."/>
            <person name="Pandey S.P."/>
            <person name="Timmermann B."/>
            <person name="Baldwin I.T."/>
        </authorList>
    </citation>
    <scope>NUCLEOTIDE SEQUENCE [LARGE SCALE GENOMIC DNA]</scope>
    <source>
        <strain evidence="2">UT</strain>
    </source>
</reference>
<dbReference type="Gene3D" id="1.10.10.10">
    <property type="entry name" value="Winged helix-like DNA-binding domain superfamily/Winged helix DNA-binding domain"/>
    <property type="match status" value="1"/>
</dbReference>
<dbReference type="Pfam" id="PF17778">
    <property type="entry name" value="WHD_BLACT"/>
    <property type="match status" value="1"/>
</dbReference>
<dbReference type="InterPro" id="IPR036866">
    <property type="entry name" value="RibonucZ/Hydroxyglut_hydro"/>
</dbReference>
<dbReference type="InterPro" id="IPR041516">
    <property type="entry name" value="LACTB2_WH"/>
</dbReference>
<organism evidence="2 3">
    <name type="scientific">Nicotiana attenuata</name>
    <name type="common">Coyote tobacco</name>
    <dbReference type="NCBI Taxonomy" id="49451"/>
    <lineage>
        <taxon>Eukaryota</taxon>
        <taxon>Viridiplantae</taxon>
        <taxon>Streptophyta</taxon>
        <taxon>Embryophyta</taxon>
        <taxon>Tracheophyta</taxon>
        <taxon>Spermatophyta</taxon>
        <taxon>Magnoliopsida</taxon>
        <taxon>eudicotyledons</taxon>
        <taxon>Gunneridae</taxon>
        <taxon>Pentapetalae</taxon>
        <taxon>asterids</taxon>
        <taxon>lamiids</taxon>
        <taxon>Solanales</taxon>
        <taxon>Solanaceae</taxon>
        <taxon>Nicotianoideae</taxon>
        <taxon>Nicotianeae</taxon>
        <taxon>Nicotiana</taxon>
    </lineage>
</organism>
<dbReference type="InterPro" id="IPR050662">
    <property type="entry name" value="Sec-metab_biosynth-thioest"/>
</dbReference>
<gene>
    <name evidence="2" type="ORF">A4A49_45230</name>
</gene>
<dbReference type="Proteomes" id="UP000187609">
    <property type="component" value="Unassembled WGS sequence"/>
</dbReference>
<protein>
    <recommendedName>
        <fullName evidence="1">LACTB2 winged helix domain-containing protein</fullName>
    </recommendedName>
</protein>
<comment type="caution">
    <text evidence="2">The sequence shown here is derived from an EMBL/GenBank/DDBJ whole genome shotgun (WGS) entry which is preliminary data.</text>
</comment>
<dbReference type="InterPro" id="IPR036388">
    <property type="entry name" value="WH-like_DNA-bd_sf"/>
</dbReference>
<dbReference type="GO" id="GO:0009536">
    <property type="term" value="C:plastid"/>
    <property type="evidence" value="ECO:0007669"/>
    <property type="project" value="TreeGrafter"/>
</dbReference>
<dbReference type="SMR" id="A0A1J6IVG3"/>
<dbReference type="SUPFAM" id="SSF56281">
    <property type="entry name" value="Metallo-hydrolase/oxidoreductase"/>
    <property type="match status" value="1"/>
</dbReference>
<proteinExistence type="predicted"/>
<dbReference type="EMBL" id="MJEQ01034288">
    <property type="protein sequence ID" value="OIT08806.1"/>
    <property type="molecule type" value="Genomic_DNA"/>
</dbReference>
<dbReference type="FunFam" id="1.10.10.10:FF:000534">
    <property type="entry name" value="Metallo-hydrolase/oxidoreductase superfamily protein"/>
    <property type="match status" value="1"/>
</dbReference>
<dbReference type="PANTHER" id="PTHR23131">
    <property type="entry name" value="ENDORIBONUCLEASE LACTB2"/>
    <property type="match status" value="1"/>
</dbReference>
<dbReference type="PANTHER" id="PTHR23131:SF0">
    <property type="entry name" value="ENDORIBONUCLEASE LACTB2"/>
    <property type="match status" value="1"/>
</dbReference>
<evidence type="ECO:0000259" key="1">
    <source>
        <dbReference type="Pfam" id="PF17778"/>
    </source>
</evidence>
<evidence type="ECO:0000313" key="2">
    <source>
        <dbReference type="EMBL" id="OIT08806.1"/>
    </source>
</evidence>
<dbReference type="AlphaFoldDB" id="A0A1J6IVG3"/>
<dbReference type="Gramene" id="OIT08806">
    <property type="protein sequence ID" value="OIT08806"/>
    <property type="gene ID" value="A4A49_45230"/>
</dbReference>
<dbReference type="STRING" id="49451.A0A1J6IVG3"/>